<dbReference type="AlphaFoldDB" id="A0AAX4JK58"/>
<dbReference type="EMBL" id="CP144098">
    <property type="protein sequence ID" value="WWC85784.1"/>
    <property type="molecule type" value="Genomic_DNA"/>
</dbReference>
<keyword evidence="4" id="KW-1185">Reference proteome</keyword>
<dbReference type="GeneID" id="91091322"/>
<dbReference type="Proteomes" id="UP001355207">
    <property type="component" value="Chromosome 1"/>
</dbReference>
<evidence type="ECO:0000313" key="3">
    <source>
        <dbReference type="EMBL" id="WWC85784.1"/>
    </source>
</evidence>
<dbReference type="RefSeq" id="XP_066072547.1">
    <property type="nucleotide sequence ID" value="XM_066216450.1"/>
</dbReference>
<dbReference type="InterPro" id="IPR011333">
    <property type="entry name" value="SKP1/BTB/POZ_sf"/>
</dbReference>
<dbReference type="Pfam" id="PF00651">
    <property type="entry name" value="BTB"/>
    <property type="match status" value="1"/>
</dbReference>
<dbReference type="Gene3D" id="3.30.710.10">
    <property type="entry name" value="Potassium Channel Kv1.1, Chain A"/>
    <property type="match status" value="1"/>
</dbReference>
<evidence type="ECO:0000259" key="2">
    <source>
        <dbReference type="PROSITE" id="PS50097"/>
    </source>
</evidence>
<reference evidence="3 4" key="1">
    <citation type="submission" date="2024-01" db="EMBL/GenBank/DDBJ databases">
        <title>Comparative genomics of Cryptococcus and Kwoniella reveals pathogenesis evolution and contrasting modes of karyotype evolution via chromosome fusion or intercentromeric recombination.</title>
        <authorList>
            <person name="Coelho M.A."/>
            <person name="David-Palma M."/>
            <person name="Shea T."/>
            <person name="Bowers K."/>
            <person name="McGinley-Smith S."/>
            <person name="Mohammad A.W."/>
            <person name="Gnirke A."/>
            <person name="Yurkov A.M."/>
            <person name="Nowrousian M."/>
            <person name="Sun S."/>
            <person name="Cuomo C.A."/>
            <person name="Heitman J."/>
        </authorList>
    </citation>
    <scope>NUCLEOTIDE SEQUENCE [LARGE SCALE GENOMIC DNA]</scope>
    <source>
        <strain evidence="3 4">CBS 6074</strain>
    </source>
</reference>
<evidence type="ECO:0000313" key="4">
    <source>
        <dbReference type="Proteomes" id="UP001355207"/>
    </source>
</evidence>
<dbReference type="PROSITE" id="PS50097">
    <property type="entry name" value="BTB"/>
    <property type="match status" value="1"/>
</dbReference>
<dbReference type="CDD" id="cd18186">
    <property type="entry name" value="BTB_POZ_ZBTB_KLHL-like"/>
    <property type="match status" value="1"/>
</dbReference>
<sequence length="211" mass="24971">MNLELKSIKKPVYCNDYRSDDADITLISSDEVYFKVHNYMLKAHSVVFRELLIDTQMIKTDIHMDEVKSQDLKRFLDLIYLETVSIPYNWIETKIIIDLSLKYECFLIEERIRTRLNLQIEQEPWEIFILSSYFNDLNLAKKSLLFFGRDPNKRWFSLSTLNLFDASQPKLNYLLGLLKTINDIHQGQPPTPSSNKIPDWKKVSEKFQPLS</sequence>
<proteinExistence type="predicted"/>
<protein>
    <recommendedName>
        <fullName evidence="2">BTB domain-containing protein</fullName>
    </recommendedName>
</protein>
<dbReference type="SUPFAM" id="SSF54695">
    <property type="entry name" value="POZ domain"/>
    <property type="match status" value="1"/>
</dbReference>
<name>A0AAX4JK58_9TREE</name>
<dbReference type="InterPro" id="IPR000210">
    <property type="entry name" value="BTB/POZ_dom"/>
</dbReference>
<accession>A0AAX4JK58</accession>
<feature type="region of interest" description="Disordered" evidence="1">
    <location>
        <begin position="188"/>
        <end position="211"/>
    </location>
</feature>
<organism evidence="3 4">
    <name type="scientific">Kwoniella dendrophila CBS 6074</name>
    <dbReference type="NCBI Taxonomy" id="1295534"/>
    <lineage>
        <taxon>Eukaryota</taxon>
        <taxon>Fungi</taxon>
        <taxon>Dikarya</taxon>
        <taxon>Basidiomycota</taxon>
        <taxon>Agaricomycotina</taxon>
        <taxon>Tremellomycetes</taxon>
        <taxon>Tremellales</taxon>
        <taxon>Cryptococcaceae</taxon>
        <taxon>Kwoniella</taxon>
    </lineage>
</organism>
<feature type="domain" description="BTB" evidence="2">
    <location>
        <begin position="22"/>
        <end position="88"/>
    </location>
</feature>
<gene>
    <name evidence="3" type="ORF">L201_000650</name>
</gene>
<evidence type="ECO:0000256" key="1">
    <source>
        <dbReference type="SAM" id="MobiDB-lite"/>
    </source>
</evidence>